<dbReference type="AlphaFoldDB" id="A0A9X9Q4B3"/>
<feature type="non-terminal residue" evidence="2">
    <location>
        <position position="75"/>
    </location>
</feature>
<protein>
    <submittedName>
        <fullName evidence="2">Uncharacterized protein</fullName>
    </submittedName>
</protein>
<proteinExistence type="predicted"/>
<comment type="caution">
    <text evidence="2">The sequence shown here is derived from an EMBL/GenBank/DDBJ whole genome shotgun (WGS) entry which is preliminary data.</text>
</comment>
<dbReference type="EMBL" id="CYRY02032624">
    <property type="protein sequence ID" value="VCX10199.1"/>
    <property type="molecule type" value="Genomic_DNA"/>
</dbReference>
<evidence type="ECO:0000313" key="2">
    <source>
        <dbReference type="EMBL" id="VCX10199.1"/>
    </source>
</evidence>
<feature type="compositionally biased region" description="Low complexity" evidence="1">
    <location>
        <begin position="32"/>
        <end position="43"/>
    </location>
</feature>
<keyword evidence="3" id="KW-1185">Reference proteome</keyword>
<name>A0A9X9Q4B3_GULGU</name>
<gene>
    <name evidence="2" type="ORF">BN2614_LOCUS3</name>
</gene>
<accession>A0A9X9Q4B3</accession>
<reference evidence="2 3" key="1">
    <citation type="submission" date="2018-10" db="EMBL/GenBank/DDBJ databases">
        <authorList>
            <person name="Ekblom R."/>
            <person name="Jareborg N."/>
        </authorList>
    </citation>
    <scope>NUCLEOTIDE SEQUENCE [LARGE SCALE GENOMIC DNA]</scope>
    <source>
        <tissue evidence="2">Muscle</tissue>
    </source>
</reference>
<dbReference type="Proteomes" id="UP000269945">
    <property type="component" value="Unassembled WGS sequence"/>
</dbReference>
<evidence type="ECO:0000256" key="1">
    <source>
        <dbReference type="SAM" id="MobiDB-lite"/>
    </source>
</evidence>
<sequence>MPGLGRHTGFTLSVPGRENTVSGSGLTEGFPRRSSPGSSPPRRGSWKIPDSDVSWHSRLLSLHPSFLQAGAPFSG</sequence>
<feature type="region of interest" description="Disordered" evidence="1">
    <location>
        <begin position="1"/>
        <end position="48"/>
    </location>
</feature>
<organism evidence="2 3">
    <name type="scientific">Gulo gulo</name>
    <name type="common">Wolverine</name>
    <name type="synonym">Gluton</name>
    <dbReference type="NCBI Taxonomy" id="48420"/>
    <lineage>
        <taxon>Eukaryota</taxon>
        <taxon>Metazoa</taxon>
        <taxon>Chordata</taxon>
        <taxon>Craniata</taxon>
        <taxon>Vertebrata</taxon>
        <taxon>Euteleostomi</taxon>
        <taxon>Mammalia</taxon>
        <taxon>Eutheria</taxon>
        <taxon>Laurasiatheria</taxon>
        <taxon>Carnivora</taxon>
        <taxon>Caniformia</taxon>
        <taxon>Musteloidea</taxon>
        <taxon>Mustelidae</taxon>
        <taxon>Guloninae</taxon>
        <taxon>Gulo</taxon>
    </lineage>
</organism>
<evidence type="ECO:0000313" key="3">
    <source>
        <dbReference type="Proteomes" id="UP000269945"/>
    </source>
</evidence>